<protein>
    <recommendedName>
        <fullName evidence="16">DUF1211 domain-containing protein</fullName>
    </recommendedName>
</protein>
<keyword evidence="4" id="KW-0633">Potassium transport</keyword>
<keyword evidence="15" id="KW-1185">Reference proteome</keyword>
<evidence type="ECO:0000256" key="3">
    <source>
        <dbReference type="ARBA" id="ARBA00022448"/>
    </source>
</evidence>
<gene>
    <name evidence="14" type="ORF">GCM10009786_28010</name>
</gene>
<keyword evidence="6" id="KW-0631">Potassium channel</keyword>
<evidence type="ECO:0000256" key="11">
    <source>
        <dbReference type="ARBA" id="ARBA00023303"/>
    </source>
</evidence>
<evidence type="ECO:0000256" key="6">
    <source>
        <dbReference type="ARBA" id="ARBA00022826"/>
    </source>
</evidence>
<evidence type="ECO:0000256" key="2">
    <source>
        <dbReference type="ARBA" id="ARBA00006920"/>
    </source>
</evidence>
<keyword evidence="8 13" id="KW-1133">Transmembrane helix</keyword>
<comment type="catalytic activity">
    <reaction evidence="12">
        <text>K(+)(in) = K(+)(out)</text>
        <dbReference type="Rhea" id="RHEA:29463"/>
        <dbReference type="ChEBI" id="CHEBI:29103"/>
    </reaction>
</comment>
<reference evidence="15" key="1">
    <citation type="journal article" date="2019" name="Int. J. Syst. Evol. Microbiol.">
        <title>The Global Catalogue of Microorganisms (GCM) 10K type strain sequencing project: providing services to taxonomists for standard genome sequencing and annotation.</title>
        <authorList>
            <consortium name="The Broad Institute Genomics Platform"/>
            <consortium name="The Broad Institute Genome Sequencing Center for Infectious Disease"/>
            <person name="Wu L."/>
            <person name="Ma J."/>
        </authorList>
    </citation>
    <scope>NUCLEOTIDE SEQUENCE [LARGE SCALE GENOMIC DNA]</scope>
    <source>
        <strain evidence="15">JCM 14919</strain>
    </source>
</reference>
<keyword evidence="10 13" id="KW-0472">Membrane</keyword>
<evidence type="ECO:0000256" key="12">
    <source>
        <dbReference type="ARBA" id="ARBA00034430"/>
    </source>
</evidence>
<dbReference type="EMBL" id="BAAAOP010000012">
    <property type="protein sequence ID" value="GAA2190485.1"/>
    <property type="molecule type" value="Genomic_DNA"/>
</dbReference>
<evidence type="ECO:0000313" key="14">
    <source>
        <dbReference type="EMBL" id="GAA2190485.1"/>
    </source>
</evidence>
<dbReference type="Pfam" id="PF06736">
    <property type="entry name" value="TMEM175"/>
    <property type="match status" value="1"/>
</dbReference>
<evidence type="ECO:0000256" key="10">
    <source>
        <dbReference type="ARBA" id="ARBA00023136"/>
    </source>
</evidence>
<feature type="transmembrane region" description="Helical" evidence="13">
    <location>
        <begin position="71"/>
        <end position="91"/>
    </location>
</feature>
<keyword evidence="7" id="KW-0630">Potassium</keyword>
<evidence type="ECO:0000256" key="8">
    <source>
        <dbReference type="ARBA" id="ARBA00022989"/>
    </source>
</evidence>
<dbReference type="InterPro" id="IPR010617">
    <property type="entry name" value="TMEM175-like"/>
</dbReference>
<organism evidence="14 15">
    <name type="scientific">Leucobacter alluvii</name>
    <dbReference type="NCBI Taxonomy" id="340321"/>
    <lineage>
        <taxon>Bacteria</taxon>
        <taxon>Bacillati</taxon>
        <taxon>Actinomycetota</taxon>
        <taxon>Actinomycetes</taxon>
        <taxon>Micrococcales</taxon>
        <taxon>Microbacteriaceae</taxon>
        <taxon>Leucobacter</taxon>
    </lineage>
</organism>
<comment type="subcellular location">
    <subcellularLocation>
        <location evidence="1">Membrane</location>
        <topology evidence="1">Multi-pass membrane protein</topology>
    </subcellularLocation>
</comment>
<keyword evidence="9" id="KW-0406">Ion transport</keyword>
<keyword evidence="3" id="KW-0813">Transport</keyword>
<name>A0ABP5N0M4_9MICO</name>
<evidence type="ECO:0000256" key="5">
    <source>
        <dbReference type="ARBA" id="ARBA00022692"/>
    </source>
</evidence>
<evidence type="ECO:0000256" key="7">
    <source>
        <dbReference type="ARBA" id="ARBA00022958"/>
    </source>
</evidence>
<evidence type="ECO:0000313" key="15">
    <source>
        <dbReference type="Proteomes" id="UP001501084"/>
    </source>
</evidence>
<evidence type="ECO:0000256" key="1">
    <source>
        <dbReference type="ARBA" id="ARBA00004141"/>
    </source>
</evidence>
<comment type="caution">
    <text evidence="14">The sequence shown here is derived from an EMBL/GenBank/DDBJ whole genome shotgun (WGS) entry which is preliminary data.</text>
</comment>
<evidence type="ECO:0000256" key="9">
    <source>
        <dbReference type="ARBA" id="ARBA00023065"/>
    </source>
</evidence>
<comment type="similarity">
    <text evidence="2">Belongs to the TMEM175 family.</text>
</comment>
<keyword evidence="5 13" id="KW-0812">Transmembrane</keyword>
<evidence type="ECO:0008006" key="16">
    <source>
        <dbReference type="Google" id="ProtNLM"/>
    </source>
</evidence>
<feature type="transmembrane region" description="Helical" evidence="13">
    <location>
        <begin position="38"/>
        <end position="59"/>
    </location>
</feature>
<dbReference type="Proteomes" id="UP001501084">
    <property type="component" value="Unassembled WGS sequence"/>
</dbReference>
<evidence type="ECO:0000256" key="4">
    <source>
        <dbReference type="ARBA" id="ARBA00022538"/>
    </source>
</evidence>
<keyword evidence="11" id="KW-0407">Ion channel</keyword>
<accession>A0ABP5N0M4</accession>
<proteinExistence type="inferred from homology"/>
<sequence length="139" mass="15172">MRGARAYTDPMAAEAVPREQVGSGDDALTWLGDHTGQLLSFVLSFVLIAMFWMIHHRLFADVERVTSSFMWLLAGWLLTIVWLPVATAIAGRMDDDDGVARDSRSRVLVDARHAAVGAGAAVHRTDDRSPVLAHSCRSG</sequence>
<evidence type="ECO:0000256" key="13">
    <source>
        <dbReference type="SAM" id="Phobius"/>
    </source>
</evidence>